<keyword evidence="2" id="KW-0812">Transmembrane</keyword>
<dbReference type="InterPro" id="IPR023365">
    <property type="entry name" value="Sortase_dom-sf"/>
</dbReference>
<dbReference type="Pfam" id="PF04203">
    <property type="entry name" value="Sortase"/>
    <property type="match status" value="1"/>
</dbReference>
<protein>
    <recommendedName>
        <fullName evidence="5">Peptidase C60 sortase A and B</fullName>
    </recommendedName>
</protein>
<name>A0A0G0TRJ2_9BACT</name>
<dbReference type="InterPro" id="IPR005754">
    <property type="entry name" value="Sortase"/>
</dbReference>
<dbReference type="CDD" id="cd05829">
    <property type="entry name" value="Sortase_F"/>
    <property type="match status" value="1"/>
</dbReference>
<dbReference type="SUPFAM" id="SSF63817">
    <property type="entry name" value="Sortase"/>
    <property type="match status" value="1"/>
</dbReference>
<evidence type="ECO:0000313" key="4">
    <source>
        <dbReference type="Proteomes" id="UP000034072"/>
    </source>
</evidence>
<dbReference type="Gene3D" id="2.40.260.10">
    <property type="entry name" value="Sortase"/>
    <property type="match status" value="1"/>
</dbReference>
<dbReference type="AlphaFoldDB" id="A0A0G0TRJ2"/>
<organism evidence="3 4">
    <name type="scientific">Candidatus Yanofskybacteria bacterium GW2011_GWE2_40_11</name>
    <dbReference type="NCBI Taxonomy" id="1619033"/>
    <lineage>
        <taxon>Bacteria</taxon>
        <taxon>Candidatus Yanofskyibacteriota</taxon>
    </lineage>
</organism>
<sequence length="186" mass="20873">MYTRIIRWWLSGIVLLGLPAIFFIYSLAYPGLNQKGDRIGIPVRIKIVSIGVDAVIEQVAITDDGLMDVPKFPVNTGWYSLGPRPGESGSAVIDGHVDDERGDKAVFSDLHNLRPGDKIEVQDDRGLLVSFIVRESRRYDPDADSSEIFISNDERSHLNLITCEGTWDEASKSYSQRLVVFTDREM</sequence>
<feature type="transmembrane region" description="Helical" evidence="2">
    <location>
        <begin position="6"/>
        <end position="28"/>
    </location>
</feature>
<dbReference type="Proteomes" id="UP000034072">
    <property type="component" value="Unassembled WGS sequence"/>
</dbReference>
<keyword evidence="1" id="KW-0378">Hydrolase</keyword>
<gene>
    <name evidence="3" type="ORF">UT75_C0008G0009</name>
</gene>
<dbReference type="GO" id="GO:0016787">
    <property type="term" value="F:hydrolase activity"/>
    <property type="evidence" value="ECO:0007669"/>
    <property type="project" value="UniProtKB-KW"/>
</dbReference>
<keyword evidence="2" id="KW-1133">Transmembrane helix</keyword>
<reference evidence="3 4" key="1">
    <citation type="journal article" date="2015" name="Nature">
        <title>rRNA introns, odd ribosomes, and small enigmatic genomes across a large radiation of phyla.</title>
        <authorList>
            <person name="Brown C.T."/>
            <person name="Hug L.A."/>
            <person name="Thomas B.C."/>
            <person name="Sharon I."/>
            <person name="Castelle C.J."/>
            <person name="Singh A."/>
            <person name="Wilkins M.J."/>
            <person name="Williams K.H."/>
            <person name="Banfield J.F."/>
        </authorList>
    </citation>
    <scope>NUCLEOTIDE SEQUENCE [LARGE SCALE GENOMIC DNA]</scope>
</reference>
<proteinExistence type="predicted"/>
<comment type="caution">
    <text evidence="3">The sequence shown here is derived from an EMBL/GenBank/DDBJ whole genome shotgun (WGS) entry which is preliminary data.</text>
</comment>
<accession>A0A0G0TRJ2</accession>
<evidence type="ECO:0000313" key="3">
    <source>
        <dbReference type="EMBL" id="KKR40487.1"/>
    </source>
</evidence>
<evidence type="ECO:0000256" key="1">
    <source>
        <dbReference type="ARBA" id="ARBA00022801"/>
    </source>
</evidence>
<keyword evidence="2" id="KW-0472">Membrane</keyword>
<dbReference type="InterPro" id="IPR042001">
    <property type="entry name" value="Sortase_F"/>
</dbReference>
<evidence type="ECO:0000256" key="2">
    <source>
        <dbReference type="SAM" id="Phobius"/>
    </source>
</evidence>
<evidence type="ECO:0008006" key="5">
    <source>
        <dbReference type="Google" id="ProtNLM"/>
    </source>
</evidence>
<dbReference type="EMBL" id="LBXZ01000008">
    <property type="protein sequence ID" value="KKR40487.1"/>
    <property type="molecule type" value="Genomic_DNA"/>
</dbReference>